<dbReference type="SUPFAM" id="SSF47113">
    <property type="entry name" value="Histone-fold"/>
    <property type="match status" value="1"/>
</dbReference>
<dbReference type="InterPro" id="IPR001951">
    <property type="entry name" value="Histone_H4"/>
</dbReference>
<dbReference type="GO" id="GO:0000786">
    <property type="term" value="C:nucleosome"/>
    <property type="evidence" value="ECO:0007669"/>
    <property type="project" value="UniProtKB-KW"/>
</dbReference>
<sequence>MSGRGKGGKGLGKGGAKRHRKVLRDNIQGITKPAIRRLARRGGVKRISGLIYEETRGVLKIFLENVIRDAVTYTEHARRKTVTAMDVVYALKRQGRTLYGFGVEPNTAVPKLNAILTLNLNIDVLDRKHLIKEIFSEFEANQILNIPLSWRLPSDKRVWHWERNGNFSVRSAHHLIKDVDARNTLEASSTNGQEIWKAVWRIKTEKERIELLDTICPLCFEEEENRDHLFEVQIHATNLVQLQIGYPCPCTLIAEGKDFGWLSKKDHLASQYFGMALENLASRNQMVFQNKHFDPIQIANAAADFTVEFNDANMTVVTSLNVDVGCFNDGLMGRGMVVRDNGGNVKFAATKLDNIRVSLTMAEIIALRWGFNGSYLQIRMAIS</sequence>
<dbReference type="InterPro" id="IPR009072">
    <property type="entry name" value="Histone-fold"/>
</dbReference>
<dbReference type="FunFam" id="1.10.20.10:FF:000002">
    <property type="entry name" value="Histone H4"/>
    <property type="match status" value="1"/>
</dbReference>
<evidence type="ECO:0000256" key="2">
    <source>
        <dbReference type="ARBA" id="ARBA00004123"/>
    </source>
</evidence>
<dbReference type="EnsemblPlants" id="AES92317">
    <property type="protein sequence ID" value="AES92317"/>
    <property type="gene ID" value="MTR_4g128150"/>
</dbReference>
<dbReference type="AlphaFoldDB" id="G7JVF8"/>
<evidence type="ECO:0000313" key="11">
    <source>
        <dbReference type="EMBL" id="AES92317.2"/>
    </source>
</evidence>
<organism evidence="11 13">
    <name type="scientific">Medicago truncatula</name>
    <name type="common">Barrel medic</name>
    <name type="synonym">Medicago tribuloides</name>
    <dbReference type="NCBI Taxonomy" id="3880"/>
    <lineage>
        <taxon>Eukaryota</taxon>
        <taxon>Viridiplantae</taxon>
        <taxon>Streptophyta</taxon>
        <taxon>Embryophyta</taxon>
        <taxon>Tracheophyta</taxon>
        <taxon>Spermatophyta</taxon>
        <taxon>Magnoliopsida</taxon>
        <taxon>eudicotyledons</taxon>
        <taxon>Gunneridae</taxon>
        <taxon>Pentapetalae</taxon>
        <taxon>rosids</taxon>
        <taxon>fabids</taxon>
        <taxon>Fabales</taxon>
        <taxon>Fabaceae</taxon>
        <taxon>Papilionoideae</taxon>
        <taxon>50 kb inversion clade</taxon>
        <taxon>NPAAA clade</taxon>
        <taxon>Hologalegina</taxon>
        <taxon>IRL clade</taxon>
        <taxon>Trifolieae</taxon>
        <taxon>Medicago</taxon>
    </lineage>
</organism>
<accession>A0A0C3X7U5</accession>
<evidence type="ECO:0000256" key="3">
    <source>
        <dbReference type="ARBA" id="ARBA00004286"/>
    </source>
</evidence>
<dbReference type="PANTHER" id="PTHR10484">
    <property type="entry name" value="HISTONE H4"/>
    <property type="match status" value="1"/>
</dbReference>
<dbReference type="GO" id="GO:0030527">
    <property type="term" value="F:structural constituent of chromatin"/>
    <property type="evidence" value="ECO:0000318"/>
    <property type="project" value="GO_Central"/>
</dbReference>
<keyword evidence="6 9" id="KW-0238">DNA-binding</keyword>
<dbReference type="HOGENOM" id="CLU_722347_0_0_1"/>
<evidence type="ECO:0000256" key="1">
    <source>
        <dbReference type="ARBA" id="ARBA00002001"/>
    </source>
</evidence>
<dbReference type="eggNOG" id="KOG3467">
    <property type="taxonomic scope" value="Eukaryota"/>
</dbReference>
<accession>G7JVF8</accession>
<evidence type="ECO:0000259" key="10">
    <source>
        <dbReference type="Pfam" id="PF15511"/>
    </source>
</evidence>
<dbReference type="PROSITE" id="PS00047">
    <property type="entry name" value="HISTONE_H4"/>
    <property type="match status" value="1"/>
</dbReference>
<keyword evidence="8 9" id="KW-0544">Nucleosome core</keyword>
<evidence type="ECO:0000313" key="13">
    <source>
        <dbReference type="Proteomes" id="UP000002051"/>
    </source>
</evidence>
<dbReference type="STRING" id="3880.G7JVF8"/>
<evidence type="ECO:0000256" key="4">
    <source>
        <dbReference type="ARBA" id="ARBA00006564"/>
    </source>
</evidence>
<dbReference type="InterPro" id="IPR035425">
    <property type="entry name" value="CENP-T/H4_C"/>
</dbReference>
<dbReference type="CDD" id="cd22912">
    <property type="entry name" value="HFD_H4"/>
    <property type="match status" value="1"/>
</dbReference>
<dbReference type="Gene3D" id="1.10.20.10">
    <property type="entry name" value="Histone, subunit A"/>
    <property type="match status" value="1"/>
</dbReference>
<dbReference type="GO" id="GO:0005634">
    <property type="term" value="C:nucleus"/>
    <property type="evidence" value="ECO:0000318"/>
    <property type="project" value="GO_Central"/>
</dbReference>
<comment type="function">
    <text evidence="1 9">Core component of nucleosome. Nucleosomes wrap and compact DNA into chromatin, limiting DNA accessibility to the cellular machineries which require DNA as a template. Histones thereby play a central role in transcription regulation, DNA repair, DNA replication and chromosomal stability. DNA accessibility is regulated via a complex set of post-translational modifications of histones, also called histone code, and nucleosome remodeling.</text>
</comment>
<comment type="subcellular location">
    <subcellularLocation>
        <location evidence="3">Chromosome</location>
    </subcellularLocation>
    <subcellularLocation>
        <location evidence="2">Nucleus</location>
    </subcellularLocation>
</comment>
<dbReference type="PaxDb" id="3880-AES92317"/>
<evidence type="ECO:0000256" key="7">
    <source>
        <dbReference type="ARBA" id="ARBA00023242"/>
    </source>
</evidence>
<dbReference type="EMBL" id="CM001220">
    <property type="protein sequence ID" value="AES92317.2"/>
    <property type="molecule type" value="Genomic_DNA"/>
</dbReference>
<dbReference type="SMART" id="SM00417">
    <property type="entry name" value="H4"/>
    <property type="match status" value="1"/>
</dbReference>
<protein>
    <recommendedName>
        <fullName evidence="9">Histone H4</fullName>
    </recommendedName>
</protein>
<dbReference type="Proteomes" id="UP000002051">
    <property type="component" value="Chromosome 4"/>
</dbReference>
<evidence type="ECO:0000256" key="8">
    <source>
        <dbReference type="ARBA" id="ARBA00023269"/>
    </source>
</evidence>
<evidence type="ECO:0000256" key="6">
    <source>
        <dbReference type="ARBA" id="ARBA00023125"/>
    </source>
</evidence>
<dbReference type="GO" id="GO:0006334">
    <property type="term" value="P:nucleosome assembly"/>
    <property type="evidence" value="ECO:0000318"/>
    <property type="project" value="GO_Central"/>
</dbReference>
<feature type="domain" description="CENP-T/Histone H4 histone fold" evidence="10">
    <location>
        <begin position="45"/>
        <end position="96"/>
    </location>
</feature>
<keyword evidence="13" id="KW-1185">Reference proteome</keyword>
<reference evidence="11 13" key="2">
    <citation type="journal article" date="2014" name="BMC Genomics">
        <title>An improved genome release (version Mt4.0) for the model legume Medicago truncatula.</title>
        <authorList>
            <person name="Tang H."/>
            <person name="Krishnakumar V."/>
            <person name="Bidwell S."/>
            <person name="Rosen B."/>
            <person name="Chan A."/>
            <person name="Zhou S."/>
            <person name="Gentzbittel L."/>
            <person name="Childs K.L."/>
            <person name="Yandell M."/>
            <person name="Gundlach H."/>
            <person name="Mayer K.F."/>
            <person name="Schwartz D.C."/>
            <person name="Town C.D."/>
        </authorList>
    </citation>
    <scope>GENOME REANNOTATION</scope>
    <source>
        <strain evidence="12 13">cv. Jemalong A17</strain>
    </source>
</reference>
<comment type="similarity">
    <text evidence="4 9">Belongs to the histone H4 family.</text>
</comment>
<gene>
    <name evidence="11" type="ordered locus">MTR_4g128150</name>
</gene>
<dbReference type="InterPro" id="IPR019809">
    <property type="entry name" value="Histone_H4_CS"/>
</dbReference>
<keyword evidence="7 9" id="KW-0539">Nucleus</keyword>
<name>G7JVF8_MEDTR</name>
<reference evidence="12" key="3">
    <citation type="submission" date="2015-04" db="UniProtKB">
        <authorList>
            <consortium name="EnsemblPlants"/>
        </authorList>
    </citation>
    <scope>IDENTIFICATION</scope>
    <source>
        <strain evidence="12">cv. Jemalong A17</strain>
    </source>
</reference>
<keyword evidence="5 9" id="KW-0158">Chromosome</keyword>
<comment type="subunit">
    <text evidence="9">The nucleosome is a histone octamer containing two molecules each of H2A, H2B, H3 and H4 assembled in one H3-H4 heterotetramer and two H2A-H2B heterodimers. The octamer wraps approximately 147 bp of DNA.</text>
</comment>
<proteinExistence type="inferred from homology"/>
<evidence type="ECO:0000256" key="9">
    <source>
        <dbReference type="RuleBase" id="RU000528"/>
    </source>
</evidence>
<reference evidence="11 13" key="1">
    <citation type="journal article" date="2011" name="Nature">
        <title>The Medicago genome provides insight into the evolution of rhizobial symbioses.</title>
        <authorList>
            <person name="Young N.D."/>
            <person name="Debelle F."/>
            <person name="Oldroyd G.E."/>
            <person name="Geurts R."/>
            <person name="Cannon S.B."/>
            <person name="Udvardi M.K."/>
            <person name="Benedito V.A."/>
            <person name="Mayer K.F."/>
            <person name="Gouzy J."/>
            <person name="Schoof H."/>
            <person name="Van de Peer Y."/>
            <person name="Proost S."/>
            <person name="Cook D.R."/>
            <person name="Meyers B.C."/>
            <person name="Spannagl M."/>
            <person name="Cheung F."/>
            <person name="De Mita S."/>
            <person name="Krishnakumar V."/>
            <person name="Gundlach H."/>
            <person name="Zhou S."/>
            <person name="Mudge J."/>
            <person name="Bharti A.K."/>
            <person name="Murray J.D."/>
            <person name="Naoumkina M.A."/>
            <person name="Rosen B."/>
            <person name="Silverstein K.A."/>
            <person name="Tang H."/>
            <person name="Rombauts S."/>
            <person name="Zhao P.X."/>
            <person name="Zhou P."/>
            <person name="Barbe V."/>
            <person name="Bardou P."/>
            <person name="Bechner M."/>
            <person name="Bellec A."/>
            <person name="Berger A."/>
            <person name="Berges H."/>
            <person name="Bidwell S."/>
            <person name="Bisseling T."/>
            <person name="Choisne N."/>
            <person name="Couloux A."/>
            <person name="Denny R."/>
            <person name="Deshpande S."/>
            <person name="Dai X."/>
            <person name="Doyle J.J."/>
            <person name="Dudez A.M."/>
            <person name="Farmer A.D."/>
            <person name="Fouteau S."/>
            <person name="Franken C."/>
            <person name="Gibelin C."/>
            <person name="Gish J."/>
            <person name="Goldstein S."/>
            <person name="Gonzalez A.J."/>
            <person name="Green P.J."/>
            <person name="Hallab A."/>
            <person name="Hartog M."/>
            <person name="Hua A."/>
            <person name="Humphray S.J."/>
            <person name="Jeong D.H."/>
            <person name="Jing Y."/>
            <person name="Jocker A."/>
            <person name="Kenton S.M."/>
            <person name="Kim D.J."/>
            <person name="Klee K."/>
            <person name="Lai H."/>
            <person name="Lang C."/>
            <person name="Lin S."/>
            <person name="Macmil S.L."/>
            <person name="Magdelenat G."/>
            <person name="Matthews L."/>
            <person name="McCorrison J."/>
            <person name="Monaghan E.L."/>
            <person name="Mun J.H."/>
            <person name="Najar F.Z."/>
            <person name="Nicholson C."/>
            <person name="Noirot C."/>
            <person name="O'Bleness M."/>
            <person name="Paule C.R."/>
            <person name="Poulain J."/>
            <person name="Prion F."/>
            <person name="Qin B."/>
            <person name="Qu C."/>
            <person name="Retzel E.F."/>
            <person name="Riddle C."/>
            <person name="Sallet E."/>
            <person name="Samain S."/>
            <person name="Samson N."/>
            <person name="Sanders I."/>
            <person name="Saurat O."/>
            <person name="Scarpelli C."/>
            <person name="Schiex T."/>
            <person name="Segurens B."/>
            <person name="Severin A.J."/>
            <person name="Sherrier D.J."/>
            <person name="Shi R."/>
            <person name="Sims S."/>
            <person name="Singer S.R."/>
            <person name="Sinharoy S."/>
            <person name="Sterck L."/>
            <person name="Viollet A."/>
            <person name="Wang B.B."/>
            <person name="Wang K."/>
            <person name="Wang M."/>
            <person name="Wang X."/>
            <person name="Warfsmann J."/>
            <person name="Weissenbach J."/>
            <person name="White D.D."/>
            <person name="White J.D."/>
            <person name="Wiley G.B."/>
            <person name="Wincker P."/>
            <person name="Xing Y."/>
            <person name="Yang L."/>
            <person name="Yao Z."/>
            <person name="Ying F."/>
            <person name="Zhai J."/>
            <person name="Zhou L."/>
            <person name="Zuber A."/>
            <person name="Denarie J."/>
            <person name="Dixon R.A."/>
            <person name="May G.D."/>
            <person name="Schwartz D.C."/>
            <person name="Rogers J."/>
            <person name="Quetier F."/>
            <person name="Town C.D."/>
            <person name="Roe B.A."/>
        </authorList>
    </citation>
    <scope>NUCLEOTIDE SEQUENCE [LARGE SCALE GENOMIC DNA]</scope>
    <source>
        <strain evidence="11">A17</strain>
        <strain evidence="12 13">cv. Jemalong A17</strain>
    </source>
</reference>
<dbReference type="GO" id="GO:0046982">
    <property type="term" value="F:protein heterodimerization activity"/>
    <property type="evidence" value="ECO:0007669"/>
    <property type="project" value="InterPro"/>
</dbReference>
<dbReference type="GO" id="GO:0003677">
    <property type="term" value="F:DNA binding"/>
    <property type="evidence" value="ECO:0007669"/>
    <property type="project" value="UniProtKB-KW"/>
</dbReference>
<dbReference type="PRINTS" id="PR00623">
    <property type="entry name" value="HISTONEH4"/>
</dbReference>
<dbReference type="Pfam" id="PF15511">
    <property type="entry name" value="CENP-T_C"/>
    <property type="match status" value="1"/>
</dbReference>
<evidence type="ECO:0000256" key="5">
    <source>
        <dbReference type="ARBA" id="ARBA00022454"/>
    </source>
</evidence>
<evidence type="ECO:0000313" key="12">
    <source>
        <dbReference type="EnsemblPlants" id="AES92317"/>
    </source>
</evidence>